<accession>A0AAN9TFB7</accession>
<dbReference type="PANTHER" id="PTHR33215:SF13">
    <property type="entry name" value="PROTEIN DISTAL ANTENNA"/>
    <property type="match status" value="1"/>
</dbReference>
<protein>
    <recommendedName>
        <fullName evidence="2">Brinker DNA-binding domain-containing protein</fullName>
    </recommendedName>
</protein>
<evidence type="ECO:0000313" key="3">
    <source>
        <dbReference type="EMBL" id="KAK7583945.1"/>
    </source>
</evidence>
<feature type="domain" description="Brinker DNA-binding" evidence="2">
    <location>
        <begin position="219"/>
        <end position="272"/>
    </location>
</feature>
<dbReference type="PANTHER" id="PTHR33215">
    <property type="entry name" value="PROTEIN DISTAL ANTENNA"/>
    <property type="match status" value="1"/>
</dbReference>
<evidence type="ECO:0000256" key="1">
    <source>
        <dbReference type="SAM" id="MobiDB-lite"/>
    </source>
</evidence>
<feature type="domain" description="Brinker DNA-binding" evidence="2">
    <location>
        <begin position="44"/>
        <end position="99"/>
    </location>
</feature>
<proteinExistence type="predicted"/>
<feature type="region of interest" description="Disordered" evidence="1">
    <location>
        <begin position="133"/>
        <end position="185"/>
    </location>
</feature>
<feature type="compositionally biased region" description="Basic and acidic residues" evidence="1">
    <location>
        <begin position="135"/>
        <end position="145"/>
    </location>
</feature>
<dbReference type="AlphaFoldDB" id="A0AAN9TFB7"/>
<feature type="compositionally biased region" description="Polar residues" evidence="1">
    <location>
        <begin position="167"/>
        <end position="177"/>
    </location>
</feature>
<dbReference type="InterPro" id="IPR051839">
    <property type="entry name" value="RD_transcriptional_regulator"/>
</dbReference>
<evidence type="ECO:0000259" key="2">
    <source>
        <dbReference type="Pfam" id="PF09607"/>
    </source>
</evidence>
<dbReference type="Proteomes" id="UP001367676">
    <property type="component" value="Unassembled WGS sequence"/>
</dbReference>
<dbReference type="Pfam" id="PF09607">
    <property type="entry name" value="BrkDBD"/>
    <property type="match status" value="2"/>
</dbReference>
<organism evidence="3 4">
    <name type="scientific">Parthenolecanium corni</name>
    <dbReference type="NCBI Taxonomy" id="536013"/>
    <lineage>
        <taxon>Eukaryota</taxon>
        <taxon>Metazoa</taxon>
        <taxon>Ecdysozoa</taxon>
        <taxon>Arthropoda</taxon>
        <taxon>Hexapoda</taxon>
        <taxon>Insecta</taxon>
        <taxon>Pterygota</taxon>
        <taxon>Neoptera</taxon>
        <taxon>Paraneoptera</taxon>
        <taxon>Hemiptera</taxon>
        <taxon>Sternorrhyncha</taxon>
        <taxon>Coccoidea</taxon>
        <taxon>Coccidae</taxon>
        <taxon>Parthenolecanium</taxon>
    </lineage>
</organism>
<dbReference type="Gene3D" id="1.10.10.60">
    <property type="entry name" value="Homeodomain-like"/>
    <property type="match status" value="2"/>
</dbReference>
<gene>
    <name evidence="3" type="ORF">V9T40_004908</name>
</gene>
<sequence length="467" mass="51086">MVHSTADWCEISRPKPAVVAAKEKKTATVAAGAVKNGRESKGAGSRRIFSPVFKLQVLDSYRQDADCQGNQRATARKYGIHRRQIQKWLQMETNLRLSVQKTSASALNLTSVAVRHADAATKECVVSSSSSSCELEVKPPSRDGCRSVPGAPHSPHSVHHEPIVDSRPSTEASGSASDSEEYVNVDEITDSEDDADTSSCCSWENGDQALDLTSATLSKRRFYTADFKAHVLDAFRHDRSCRGNQRATARKFGIHRRQVQKWLNQEASVRSQSSNNAAAERSSAATACLDLSATSASSHKRKLEEVDDLHAKRAKRLAADEVQESALCLVKHADRLAKVEPVEQNNNDSGHYHHHILYPATTAATLEHSYGGGAGLGYLKPEYPLCVYQPWHCCYQQILSARSGLDAAAAAMLGPASKAYSYAFNVKYEASYVDIPVQYGFGDSVPSKWLKENPLFLHGPPSPYPCP</sequence>
<dbReference type="InterPro" id="IPR018586">
    <property type="entry name" value="Brinker_DNA-bd"/>
</dbReference>
<reference evidence="3 4" key="1">
    <citation type="submission" date="2024-03" db="EMBL/GenBank/DDBJ databases">
        <title>Adaptation during the transition from Ophiocordyceps entomopathogen to insect associate is accompanied by gene loss and intensified selection.</title>
        <authorList>
            <person name="Ward C.M."/>
            <person name="Onetto C.A."/>
            <person name="Borneman A.R."/>
        </authorList>
    </citation>
    <scope>NUCLEOTIDE SEQUENCE [LARGE SCALE GENOMIC DNA]</scope>
    <source>
        <strain evidence="3">AWRI1</strain>
        <tissue evidence="3">Single Adult Female</tissue>
    </source>
</reference>
<comment type="caution">
    <text evidence="3">The sequence shown here is derived from an EMBL/GenBank/DDBJ whole genome shotgun (WGS) entry which is preliminary data.</text>
</comment>
<keyword evidence="4" id="KW-1185">Reference proteome</keyword>
<dbReference type="EMBL" id="JBBCAQ010000032">
    <property type="protein sequence ID" value="KAK7583945.1"/>
    <property type="molecule type" value="Genomic_DNA"/>
</dbReference>
<name>A0AAN9TFB7_9HEMI</name>
<evidence type="ECO:0000313" key="4">
    <source>
        <dbReference type="Proteomes" id="UP001367676"/>
    </source>
</evidence>